<proteinExistence type="predicted"/>
<feature type="compositionally biased region" description="Low complexity" evidence="1">
    <location>
        <begin position="56"/>
        <end position="65"/>
    </location>
</feature>
<dbReference type="AlphaFoldDB" id="A0AB34G2T4"/>
<dbReference type="Proteomes" id="UP001163105">
    <property type="component" value="Unassembled WGS sequence"/>
</dbReference>
<feature type="compositionally biased region" description="Polar residues" evidence="1">
    <location>
        <begin position="205"/>
        <end position="216"/>
    </location>
</feature>
<evidence type="ECO:0000313" key="3">
    <source>
        <dbReference type="EMBL" id="KAJ6445353.1"/>
    </source>
</evidence>
<comment type="caution">
    <text evidence="3">The sequence shown here is derived from an EMBL/GenBank/DDBJ whole genome shotgun (WGS) entry which is preliminary data.</text>
</comment>
<accession>A0AB34G2T4</accession>
<evidence type="ECO:0000313" key="4">
    <source>
        <dbReference type="Proteomes" id="UP001163105"/>
    </source>
</evidence>
<keyword evidence="4" id="KW-1185">Reference proteome</keyword>
<evidence type="ECO:0000256" key="2">
    <source>
        <dbReference type="SAM" id="SignalP"/>
    </source>
</evidence>
<dbReference type="EMBL" id="JAQHRD010000001">
    <property type="protein sequence ID" value="KAJ6445353.1"/>
    <property type="molecule type" value="Genomic_DNA"/>
</dbReference>
<reference evidence="3" key="1">
    <citation type="submission" date="2023-01" db="EMBL/GenBank/DDBJ databases">
        <title>The growth and conidiation of Purpureocillium lavendulum are regulated by nitrogen source and histone H3K14 acetylation.</title>
        <authorList>
            <person name="Tang P."/>
            <person name="Han J."/>
            <person name="Zhang C."/>
            <person name="Tang P."/>
            <person name="Qi F."/>
            <person name="Zhang K."/>
            <person name="Liang L."/>
        </authorList>
    </citation>
    <scope>NUCLEOTIDE SEQUENCE</scope>
    <source>
        <strain evidence="3">YMF1.00683</strain>
    </source>
</reference>
<sequence length="390" mass="38155">MKLSSAAALALAAGSVHGLRPGWLIGLLGASINASGALAYPQFGPGSGFQGGGQGSAPAANPQAGGTRGPGASGSGNGGSTFPAGQASHVNSGSGGSQRGAGQPVQGSPVNAGSGGFQRGGGQPVQGSPVGVGSGGFQRGGGQPNSGSPFGTGQGSPGNVRPGGSQSGGGTANPVQGGRLGDNRVDTNPANGALNNGRFGGNGGQRVSNGQAQGAPTSPIRPGQGVRVGGGTGQPQRAPVGTGPGAVVGGSTCQTAQAVDACRRWVADTRIVSSFLDSNGRLQGPTLAREGQRALQAELDELNHKATLDQACRGQVTGPSQRLTSGSFDQVVNALRTFSQNGAAMSPGQVQSLLQTTNRNRCANVLPNIDAYCRAAGSPERAERPRACQG</sequence>
<gene>
    <name evidence="3" type="ORF">O9K51_00112</name>
</gene>
<protein>
    <submittedName>
        <fullName evidence="3">Dolichol-phosphate mannosyltransferase</fullName>
    </submittedName>
</protein>
<feature type="region of interest" description="Disordered" evidence="1">
    <location>
        <begin position="49"/>
        <end position="239"/>
    </location>
</feature>
<keyword evidence="2" id="KW-0732">Signal</keyword>
<evidence type="ECO:0000256" key="1">
    <source>
        <dbReference type="SAM" id="MobiDB-lite"/>
    </source>
</evidence>
<feature type="compositionally biased region" description="Gly residues" evidence="1">
    <location>
        <begin position="66"/>
        <end position="79"/>
    </location>
</feature>
<feature type="signal peptide" evidence="2">
    <location>
        <begin position="1"/>
        <end position="18"/>
    </location>
</feature>
<organism evidence="3 4">
    <name type="scientific">Purpureocillium lavendulum</name>
    <dbReference type="NCBI Taxonomy" id="1247861"/>
    <lineage>
        <taxon>Eukaryota</taxon>
        <taxon>Fungi</taxon>
        <taxon>Dikarya</taxon>
        <taxon>Ascomycota</taxon>
        <taxon>Pezizomycotina</taxon>
        <taxon>Sordariomycetes</taxon>
        <taxon>Hypocreomycetidae</taxon>
        <taxon>Hypocreales</taxon>
        <taxon>Ophiocordycipitaceae</taxon>
        <taxon>Purpureocillium</taxon>
    </lineage>
</organism>
<keyword evidence="3" id="KW-0808">Transferase</keyword>
<keyword evidence="3" id="KW-0328">Glycosyltransferase</keyword>
<name>A0AB34G2T4_9HYPO</name>
<feature type="chain" id="PRO_5044266265" evidence="2">
    <location>
        <begin position="19"/>
        <end position="390"/>
    </location>
</feature>
<feature type="compositionally biased region" description="Gly residues" evidence="1">
    <location>
        <begin position="113"/>
        <end position="156"/>
    </location>
</feature>
<dbReference type="GO" id="GO:0016757">
    <property type="term" value="F:glycosyltransferase activity"/>
    <property type="evidence" value="ECO:0007669"/>
    <property type="project" value="UniProtKB-KW"/>
</dbReference>